<dbReference type="EMBL" id="ABEE02000017">
    <property type="protein sequence ID" value="EDP23462.1"/>
    <property type="molecule type" value="Genomic_DNA"/>
</dbReference>
<sequence length="356" mass="42443">MNITFFIGNGFDINIGLKTKYSDFLDYYLDSKKLENFKDKNLSDEKILKKEHIESFKKYVKDNKDFWWSKGELALGKYTSELSEGEGKRFLNCQRDFANELSKYLQSQEKNIDYKLNKEIIIKSFNNLSNIRELFPYKIKQQLSEVYNKFIDENYFYNFVSFNYTSTIKNCIELLETKTINTRSFQFSTRSEYIDNIYNIHGDFNNMILGVNDESQITNIKVFNCENGKEYIDGLIKENTIQGTYSNIEEEVGNLIKGSKIIFIYGMSIGETDKRWWERIIRWLKDDEMNQLIIYKRKKYEESVLPADNKIFEKESKNSILKYSEFSKEDNENLKNRIIIISENIFKNIENIAKFY</sequence>
<reference evidence="1 2" key="2">
    <citation type="submission" date="2007-09" db="EMBL/GenBank/DDBJ databases">
        <authorList>
            <person name="Fulton L."/>
            <person name="Clifton S."/>
            <person name="Fulton B."/>
            <person name="Xu J."/>
            <person name="Minx P."/>
            <person name="Pepin K.H."/>
            <person name="Johnson M."/>
            <person name="Thiruvilangam P."/>
            <person name="Bhonagiri V."/>
            <person name="Nash W.E."/>
            <person name="Mardis E.R."/>
            <person name="Wilson R.K."/>
        </authorList>
    </citation>
    <scope>NUCLEOTIDE SEQUENCE [LARGE SCALE GENOMIC DNA]</scope>
    <source>
        <strain evidence="1 2">ATCC 33270</strain>
    </source>
</reference>
<evidence type="ECO:0000313" key="2">
    <source>
        <dbReference type="Proteomes" id="UP000003162"/>
    </source>
</evidence>
<dbReference type="GeneID" id="93385481"/>
<protein>
    <recommendedName>
        <fullName evidence="3">Bacteriophage abortive infection AbiH</fullName>
    </recommendedName>
</protein>
<dbReference type="Pfam" id="PF14253">
    <property type="entry name" value="AbiH"/>
    <property type="match status" value="1"/>
</dbReference>
<evidence type="ECO:0000313" key="1">
    <source>
        <dbReference type="EMBL" id="EDP23462.1"/>
    </source>
</evidence>
<dbReference type="HOGENOM" id="CLU_841326_0_0_9"/>
<dbReference type="RefSeq" id="WP_004833197.1">
    <property type="nucleotide sequence ID" value="NZ_DS483518.1"/>
</dbReference>
<gene>
    <name evidence="1" type="ORF">PEPMIC_01267</name>
</gene>
<dbReference type="InterPro" id="IPR025935">
    <property type="entry name" value="AbiH"/>
</dbReference>
<dbReference type="AlphaFoldDB" id="A8SMB6"/>
<dbReference type="Proteomes" id="UP000003162">
    <property type="component" value="Unassembled WGS sequence"/>
</dbReference>
<name>A8SMB6_9FIRM</name>
<accession>A8SMB6</accession>
<evidence type="ECO:0008006" key="3">
    <source>
        <dbReference type="Google" id="ProtNLM"/>
    </source>
</evidence>
<organism evidence="1 2">
    <name type="scientific">Parvimonas micra ATCC 33270</name>
    <dbReference type="NCBI Taxonomy" id="411465"/>
    <lineage>
        <taxon>Bacteria</taxon>
        <taxon>Bacillati</taxon>
        <taxon>Bacillota</taxon>
        <taxon>Tissierellia</taxon>
        <taxon>Tissierellales</taxon>
        <taxon>Peptoniphilaceae</taxon>
        <taxon>Parvimonas</taxon>
    </lineage>
</organism>
<dbReference type="eggNOG" id="ENOG5033616">
    <property type="taxonomic scope" value="Bacteria"/>
</dbReference>
<comment type="caution">
    <text evidence="1">The sequence shown here is derived from an EMBL/GenBank/DDBJ whole genome shotgun (WGS) entry which is preliminary data.</text>
</comment>
<proteinExistence type="predicted"/>
<reference evidence="1 2" key="1">
    <citation type="submission" date="2007-09" db="EMBL/GenBank/DDBJ databases">
        <title>Draft genome sequence of Peptostreptococcus micros (ATCC 33270).</title>
        <authorList>
            <person name="Sudarsanam P."/>
            <person name="Ley R."/>
            <person name="Guruge J."/>
            <person name="Turnbaugh P.J."/>
            <person name="Mahowald M."/>
            <person name="Liep D."/>
            <person name="Gordon J."/>
        </authorList>
    </citation>
    <scope>NUCLEOTIDE SEQUENCE [LARGE SCALE GENOMIC DNA]</scope>
    <source>
        <strain evidence="1 2">ATCC 33270</strain>
    </source>
</reference>